<reference evidence="4 6" key="1">
    <citation type="journal article" date="2004" name="Nature">
        <title>Genome duplication in the teleost fish Tetraodon nigroviridis reveals the early vertebrate proto-karyotype.</title>
        <authorList>
            <person name="Jaillon O."/>
            <person name="Aury J.-M."/>
            <person name="Brunet F."/>
            <person name="Petit J.-L."/>
            <person name="Stange-Thomann N."/>
            <person name="Mauceli E."/>
            <person name="Bouneau L."/>
            <person name="Fischer C."/>
            <person name="Ozouf-Costaz C."/>
            <person name="Bernot A."/>
            <person name="Nicaud S."/>
            <person name="Jaffe D."/>
            <person name="Fisher S."/>
            <person name="Lutfalla G."/>
            <person name="Dossat C."/>
            <person name="Segurens B."/>
            <person name="Dasilva C."/>
            <person name="Salanoubat M."/>
            <person name="Levy M."/>
            <person name="Boudet N."/>
            <person name="Castellano S."/>
            <person name="Anthouard V."/>
            <person name="Jubin C."/>
            <person name="Castelli V."/>
            <person name="Katinka M."/>
            <person name="Vacherie B."/>
            <person name="Biemont C."/>
            <person name="Skalli Z."/>
            <person name="Cattolico L."/>
            <person name="Poulain J."/>
            <person name="De Berardinis V."/>
            <person name="Cruaud C."/>
            <person name="Duprat S."/>
            <person name="Brottier P."/>
            <person name="Coutanceau J.-P."/>
            <person name="Gouzy J."/>
            <person name="Parra G."/>
            <person name="Lardier G."/>
            <person name="Chapple C."/>
            <person name="McKernan K.J."/>
            <person name="McEwan P."/>
            <person name="Bosak S."/>
            <person name="Kellis M."/>
            <person name="Volff J.-N."/>
            <person name="Guigo R."/>
            <person name="Zody M.C."/>
            <person name="Mesirov J."/>
            <person name="Lindblad-Toh K."/>
            <person name="Birren B."/>
            <person name="Nusbaum C."/>
            <person name="Kahn D."/>
            <person name="Robinson-Rechavi M."/>
            <person name="Laudet V."/>
            <person name="Schachter V."/>
            <person name="Quetier F."/>
            <person name="Saurin W."/>
            <person name="Scarpelli C."/>
            <person name="Wincker P."/>
            <person name="Lander E.S."/>
            <person name="Weissenbach J."/>
            <person name="Roest Crollius H."/>
        </authorList>
    </citation>
    <scope>NUCLEOTIDE SEQUENCE [LARGE SCALE GENOMIC DNA]</scope>
</reference>
<dbReference type="AlphaFoldDB" id="Q4S4I7"/>
<evidence type="ECO:0000256" key="1">
    <source>
        <dbReference type="ARBA" id="ARBA00004316"/>
    </source>
</evidence>
<dbReference type="PANTHER" id="PTHR46613:SF1">
    <property type="entry name" value="RADIAL SPOKE HEAD 10 HOMOLOG B-RELATED"/>
    <property type="match status" value="1"/>
</dbReference>
<dbReference type="EMBL" id="CAAE01014738">
    <property type="protein sequence ID" value="CAG04445.1"/>
    <property type="molecule type" value="Genomic_DNA"/>
</dbReference>
<dbReference type="GO" id="GO:0042995">
    <property type="term" value="C:cell projection"/>
    <property type="evidence" value="ECO:0007669"/>
    <property type="project" value="UniProtKB-SubCell"/>
</dbReference>
<name>Q4S4I7_TETNG</name>
<dbReference type="Proteomes" id="UP000007303">
    <property type="component" value="Unassembled WGS sequence"/>
</dbReference>
<dbReference type="Ensembl" id="ENSTNIT00000016068.1">
    <property type="protein sequence ID" value="ENSTNIP00000015858.1"/>
    <property type="gene ID" value="ENSTNIG00000012882.1"/>
</dbReference>
<evidence type="ECO:0000256" key="3">
    <source>
        <dbReference type="SAM" id="MobiDB-lite"/>
    </source>
</evidence>
<organism evidence="4">
    <name type="scientific">Tetraodon nigroviridis</name>
    <name type="common">Spotted green pufferfish</name>
    <name type="synonym">Chelonodon nigroviridis</name>
    <dbReference type="NCBI Taxonomy" id="99883"/>
    <lineage>
        <taxon>Eukaryota</taxon>
        <taxon>Metazoa</taxon>
        <taxon>Chordata</taxon>
        <taxon>Craniata</taxon>
        <taxon>Vertebrata</taxon>
        <taxon>Euteleostomi</taxon>
        <taxon>Actinopterygii</taxon>
        <taxon>Neopterygii</taxon>
        <taxon>Teleostei</taxon>
        <taxon>Neoteleostei</taxon>
        <taxon>Acanthomorphata</taxon>
        <taxon>Eupercaria</taxon>
        <taxon>Tetraodontiformes</taxon>
        <taxon>Tetradontoidea</taxon>
        <taxon>Tetraodontidae</taxon>
        <taxon>Tetraodon</taxon>
    </lineage>
</organism>
<keyword evidence="6" id="KW-1185">Reference proteome</keyword>
<comment type="subcellular location">
    <subcellularLocation>
        <location evidence="1">Cell projection</location>
    </subcellularLocation>
</comment>
<dbReference type="KEGG" id="tng:GSTEN00024163G001"/>
<proteinExistence type="predicted"/>
<gene>
    <name evidence="4" type="ORF">GSTENG00024163001</name>
</gene>
<dbReference type="PANTHER" id="PTHR46613">
    <property type="entry name" value="RADIAL SPOKE HEAD 10 HOMOLOG B-RELATED"/>
    <property type="match status" value="1"/>
</dbReference>
<evidence type="ECO:0000313" key="6">
    <source>
        <dbReference type="Proteomes" id="UP000007303"/>
    </source>
</evidence>
<protein>
    <submittedName>
        <fullName evidence="4">(spotted green pufferfish) hypothetical protein</fullName>
    </submittedName>
</protein>
<feature type="region of interest" description="Disordered" evidence="3">
    <location>
        <begin position="81"/>
        <end position="150"/>
    </location>
</feature>
<evidence type="ECO:0000256" key="2">
    <source>
        <dbReference type="ARBA" id="ARBA00023273"/>
    </source>
</evidence>
<feature type="compositionally biased region" description="Polar residues" evidence="3">
    <location>
        <begin position="99"/>
        <end position="110"/>
    </location>
</feature>
<keyword evidence="2" id="KW-0966">Cell projection</keyword>
<sequence>MYKNYCKRKGDQTMTCRDLLCLFKDLNLLDHDLTTSRLMKVIAAERLDPTNLTSCLDEEITFLEFLEVLFGCAELFLQLSDAPDGRPPSSPGAEAEISSDPTDIPTGQNQKSEEDLTLATGESQTAEHFRMSPQPTEEHDDQGEKTKDDKVKVCEVQRNLGRVNQFFDQLLDAKISH</sequence>
<dbReference type="HOGENOM" id="CLU_1517458_0_0_1"/>
<evidence type="ECO:0000313" key="4">
    <source>
        <dbReference type="EMBL" id="CAG04445.1"/>
    </source>
</evidence>
<accession>Q4S4I7</accession>
<dbReference type="GeneTree" id="ENSGT00940000168282"/>
<reference evidence="5" key="3">
    <citation type="submission" date="2025-05" db="UniProtKB">
        <authorList>
            <consortium name="Ensembl"/>
        </authorList>
    </citation>
    <scope>IDENTIFICATION</scope>
</reference>
<dbReference type="STRING" id="99883.ENSTNIP00000015858"/>
<evidence type="ECO:0000313" key="5">
    <source>
        <dbReference type="Ensembl" id="ENSTNIP00000015858.1"/>
    </source>
</evidence>
<reference evidence="4" key="2">
    <citation type="submission" date="2004-02" db="EMBL/GenBank/DDBJ databases">
        <authorList>
            <consortium name="Genoscope"/>
            <consortium name="Whitehead Institute Centre for Genome Research"/>
        </authorList>
    </citation>
    <scope>NUCLEOTIDE SEQUENCE</scope>
</reference>